<sequence>MSTSIYMSLLVLLILCFSSTSFADCPSRSIALPLGENQKNPNSSNINILFLEFSNDLPPNWPDRLSFIGTGETSECGLEHGKPFGHVYNTSFRKCLFISGKKIIDAVVYDPRVDSGHPNVYWSIRADGAYKSWNKVKWTKYASWTYE</sequence>
<feature type="chain" id="PRO_5012792046" description="S-protein homolog" evidence="1">
    <location>
        <begin position="24"/>
        <end position="147"/>
    </location>
</feature>
<proteinExistence type="predicted"/>
<evidence type="ECO:0008006" key="4">
    <source>
        <dbReference type="Google" id="ProtNLM"/>
    </source>
</evidence>
<dbReference type="OrthoDB" id="1363310at2759"/>
<reference evidence="2 3" key="1">
    <citation type="journal article" date="2017" name="Plant Biotechnol. J.">
        <title>A comprehensive draft genome sequence for lupin (Lupinus angustifolius), an emerging health food: insights into plant-microbe interactions and legume evolution.</title>
        <authorList>
            <person name="Hane J.K."/>
            <person name="Ming Y."/>
            <person name="Kamphuis L.G."/>
            <person name="Nelson M.N."/>
            <person name="Garg G."/>
            <person name="Atkins C.A."/>
            <person name="Bayer P.E."/>
            <person name="Bravo A."/>
            <person name="Bringans S."/>
            <person name="Cannon S."/>
            <person name="Edwards D."/>
            <person name="Foley R."/>
            <person name="Gao L.L."/>
            <person name="Harrison M.J."/>
            <person name="Huang W."/>
            <person name="Hurgobin B."/>
            <person name="Li S."/>
            <person name="Liu C.W."/>
            <person name="McGrath A."/>
            <person name="Morahan G."/>
            <person name="Murray J."/>
            <person name="Weller J."/>
            <person name="Jian J."/>
            <person name="Singh K.B."/>
        </authorList>
    </citation>
    <scope>NUCLEOTIDE SEQUENCE [LARGE SCALE GENOMIC DNA]</scope>
    <source>
        <strain evidence="3">cv. Tanjil</strain>
        <tissue evidence="2">Whole plant</tissue>
    </source>
</reference>
<evidence type="ECO:0000256" key="1">
    <source>
        <dbReference type="SAM" id="SignalP"/>
    </source>
</evidence>
<evidence type="ECO:0000313" key="3">
    <source>
        <dbReference type="Proteomes" id="UP000188354"/>
    </source>
</evidence>
<name>A0A1J7H1R7_LUPAN</name>
<organism evidence="2 3">
    <name type="scientific">Lupinus angustifolius</name>
    <name type="common">Narrow-leaved blue lupine</name>
    <dbReference type="NCBI Taxonomy" id="3871"/>
    <lineage>
        <taxon>Eukaryota</taxon>
        <taxon>Viridiplantae</taxon>
        <taxon>Streptophyta</taxon>
        <taxon>Embryophyta</taxon>
        <taxon>Tracheophyta</taxon>
        <taxon>Spermatophyta</taxon>
        <taxon>Magnoliopsida</taxon>
        <taxon>eudicotyledons</taxon>
        <taxon>Gunneridae</taxon>
        <taxon>Pentapetalae</taxon>
        <taxon>rosids</taxon>
        <taxon>fabids</taxon>
        <taxon>Fabales</taxon>
        <taxon>Fabaceae</taxon>
        <taxon>Papilionoideae</taxon>
        <taxon>50 kb inversion clade</taxon>
        <taxon>genistoids sensu lato</taxon>
        <taxon>core genistoids</taxon>
        <taxon>Genisteae</taxon>
        <taxon>Lupinus</taxon>
    </lineage>
</organism>
<evidence type="ECO:0000313" key="2">
    <source>
        <dbReference type="EMBL" id="OIW06808.1"/>
    </source>
</evidence>
<dbReference type="EMBL" id="CM007368">
    <property type="protein sequence ID" value="OIW06808.1"/>
    <property type="molecule type" value="Genomic_DNA"/>
</dbReference>
<dbReference type="KEGG" id="lang:109354175"/>
<gene>
    <name evidence="2" type="ORF">TanjilG_11533</name>
</gene>
<dbReference type="PANTHER" id="PTHR35630:SF2">
    <property type="entry name" value="LEGUMINOSIN GROUP486 SECRETED PEPTIDE"/>
    <property type="match status" value="1"/>
</dbReference>
<dbReference type="AlphaFoldDB" id="A0A1J7H1R7"/>
<protein>
    <recommendedName>
        <fullName evidence="4">S-protein homolog</fullName>
    </recommendedName>
</protein>
<dbReference type="PANTHER" id="PTHR35630">
    <property type="entry name" value="LEGUMINOSIN GROUP486 SECRETED PEPTIDE"/>
    <property type="match status" value="1"/>
</dbReference>
<dbReference type="OMA" id="NHQRIYW"/>
<keyword evidence="3" id="KW-1185">Reference proteome</keyword>
<dbReference type="Proteomes" id="UP000188354">
    <property type="component" value="Chromosome LG08"/>
</dbReference>
<accession>A0A1J7H1R7</accession>
<dbReference type="Gramene" id="OIW06808">
    <property type="protein sequence ID" value="OIW06808"/>
    <property type="gene ID" value="TanjilG_11533"/>
</dbReference>
<keyword evidence="1" id="KW-0732">Signal</keyword>
<feature type="signal peptide" evidence="1">
    <location>
        <begin position="1"/>
        <end position="23"/>
    </location>
</feature>